<accession>A0A7S3Q2J4</accession>
<dbReference type="EMBL" id="HBIO01010298">
    <property type="protein sequence ID" value="CAE0463136.1"/>
    <property type="molecule type" value="Transcribed_RNA"/>
</dbReference>
<dbReference type="AlphaFoldDB" id="A0A7S3Q2J4"/>
<sequence>MLNVTFQRNVKNALIYHPMQTVVINKENYFAINLRVAANPYADDIAAGITSKKDLTEICTSERYGDGFIGEFETDKRMVPTQLFKFFNFMDHGDSMQFWYAGGINRLGHLKRVLTNVSAFDRISLTAVKLLKELVGDPAYSLHVSNSHDALIKSREADEMIKVLKDESLSSRGLKALFELEATDDDFVSFHDSRIDATCKNALDNC</sequence>
<reference evidence="1" key="1">
    <citation type="submission" date="2021-01" db="EMBL/GenBank/DDBJ databases">
        <authorList>
            <person name="Corre E."/>
            <person name="Pelletier E."/>
            <person name="Niang G."/>
            <person name="Scheremetjew M."/>
            <person name="Finn R."/>
            <person name="Kale V."/>
            <person name="Holt S."/>
            <person name="Cochrane G."/>
            <person name="Meng A."/>
            <person name="Brown T."/>
            <person name="Cohen L."/>
        </authorList>
    </citation>
    <scope>NUCLEOTIDE SEQUENCE</scope>
    <source>
        <strain evidence="1">MM31A-1</strain>
    </source>
</reference>
<evidence type="ECO:0000313" key="1">
    <source>
        <dbReference type="EMBL" id="CAE0463136.1"/>
    </source>
</evidence>
<protein>
    <submittedName>
        <fullName evidence="1">Uncharacterized protein</fullName>
    </submittedName>
</protein>
<proteinExistence type="predicted"/>
<organism evidence="1">
    <name type="scientific">Chaetoceros debilis</name>
    <dbReference type="NCBI Taxonomy" id="122233"/>
    <lineage>
        <taxon>Eukaryota</taxon>
        <taxon>Sar</taxon>
        <taxon>Stramenopiles</taxon>
        <taxon>Ochrophyta</taxon>
        <taxon>Bacillariophyta</taxon>
        <taxon>Coscinodiscophyceae</taxon>
        <taxon>Chaetocerotophycidae</taxon>
        <taxon>Chaetocerotales</taxon>
        <taxon>Chaetocerotaceae</taxon>
        <taxon>Chaetoceros</taxon>
    </lineage>
</organism>
<name>A0A7S3Q2J4_9STRA</name>
<gene>
    <name evidence="1" type="ORF">CDEB00056_LOCUS7977</name>
</gene>